<comment type="caution">
    <text evidence="3">The sequence shown here is derived from an EMBL/GenBank/DDBJ whole genome shotgun (WGS) entry which is preliminary data.</text>
</comment>
<dbReference type="InterPro" id="IPR011761">
    <property type="entry name" value="ATP-grasp"/>
</dbReference>
<dbReference type="PROSITE" id="PS50975">
    <property type="entry name" value="ATP_GRASP"/>
    <property type="match status" value="1"/>
</dbReference>
<evidence type="ECO:0000313" key="4">
    <source>
        <dbReference type="Proteomes" id="UP000468766"/>
    </source>
</evidence>
<dbReference type="SUPFAM" id="SSF56059">
    <property type="entry name" value="Glutathione synthetase ATP-binding domain-like"/>
    <property type="match status" value="1"/>
</dbReference>
<sequence length="362" mass="41579">MKIFVLGILVHPTSKPTGFQGNGLFFRQLADEGAKLGIAIFVFSPIHVYWKQKVLEGYLYDLANNKWRWRKIPFPKVVYDRYFNLGKGWRAALYCRRNFGKKGVSIFNPVVADKFKIHCQLNKDQEIALHIPETYLFKGVESEQRQLLNLWDKAYLKPVLGTKGEGIIRISHNGKNGKIYIEEARKSRGNWASGRKAIIFLQSLTKNKKYIIQKAIEPLRWNDKIFDLRVLVQRGGEGNWQITGMAARQASNGITCNLHTGASAISLDSLWDDKVITITQEEIEKLSLKIAQRLTAHYPSLGELGLDFLVDQDNKLWFLEANARPGRIIFQKIGDEEKRLMAVRRPLEYAKYLASQKKSQVK</sequence>
<dbReference type="Proteomes" id="UP000468766">
    <property type="component" value="Unassembled WGS sequence"/>
</dbReference>
<accession>A0A6I0F386</accession>
<name>A0A6I0F386_9FIRM</name>
<evidence type="ECO:0000256" key="1">
    <source>
        <dbReference type="PROSITE-ProRule" id="PRU00409"/>
    </source>
</evidence>
<keyword evidence="1" id="KW-0067">ATP-binding</keyword>
<proteinExistence type="predicted"/>
<dbReference type="GO" id="GO:0046872">
    <property type="term" value="F:metal ion binding"/>
    <property type="evidence" value="ECO:0007669"/>
    <property type="project" value="InterPro"/>
</dbReference>
<dbReference type="AlphaFoldDB" id="A0A6I0F386"/>
<gene>
    <name evidence="3" type="ORF">F9B85_00410</name>
</gene>
<dbReference type="GO" id="GO:0005524">
    <property type="term" value="F:ATP binding"/>
    <property type="evidence" value="ECO:0007669"/>
    <property type="project" value="UniProtKB-UniRule"/>
</dbReference>
<keyword evidence="1" id="KW-0547">Nucleotide-binding</keyword>
<evidence type="ECO:0000313" key="3">
    <source>
        <dbReference type="EMBL" id="KAB2954200.1"/>
    </source>
</evidence>
<dbReference type="RefSeq" id="WP_151617646.1">
    <property type="nucleotide sequence ID" value="NZ_WBXO01000001.1"/>
</dbReference>
<dbReference type="EMBL" id="WBXO01000001">
    <property type="protein sequence ID" value="KAB2954200.1"/>
    <property type="molecule type" value="Genomic_DNA"/>
</dbReference>
<dbReference type="OrthoDB" id="1809801at2"/>
<feature type="domain" description="ATP-grasp" evidence="2">
    <location>
        <begin position="121"/>
        <end position="354"/>
    </location>
</feature>
<dbReference type="Pfam" id="PF14398">
    <property type="entry name" value="ATPgrasp_YheCD"/>
    <property type="match status" value="1"/>
</dbReference>
<reference evidence="3 4" key="1">
    <citation type="submission" date="2019-10" db="EMBL/GenBank/DDBJ databases">
        <title>Whole-genome sequence of the extremophile Heliorestis acidaminivorans DSM 24790.</title>
        <authorList>
            <person name="Kyndt J.A."/>
            <person name="Meyer T.E."/>
        </authorList>
    </citation>
    <scope>NUCLEOTIDE SEQUENCE [LARGE SCALE GENOMIC DNA]</scope>
    <source>
        <strain evidence="3 4">DSM 24790</strain>
    </source>
</reference>
<keyword evidence="4" id="KW-1185">Reference proteome</keyword>
<protein>
    <submittedName>
        <fullName evidence="3">YheC/YheD family protein</fullName>
    </submittedName>
</protein>
<organism evidence="3 4">
    <name type="scientific">Heliorestis acidaminivorans</name>
    <dbReference type="NCBI Taxonomy" id="553427"/>
    <lineage>
        <taxon>Bacteria</taxon>
        <taxon>Bacillati</taxon>
        <taxon>Bacillota</taxon>
        <taxon>Clostridia</taxon>
        <taxon>Eubacteriales</taxon>
        <taxon>Heliobacteriaceae</taxon>
        <taxon>Heliorestis</taxon>
    </lineage>
</organism>
<dbReference type="Gene3D" id="3.30.470.20">
    <property type="entry name" value="ATP-grasp fold, B domain"/>
    <property type="match status" value="1"/>
</dbReference>
<dbReference type="InterPro" id="IPR026838">
    <property type="entry name" value="YheC/D"/>
</dbReference>
<evidence type="ECO:0000259" key="2">
    <source>
        <dbReference type="PROSITE" id="PS50975"/>
    </source>
</evidence>